<accession>A0A1R3JZJ1</accession>
<dbReference type="InterPro" id="IPR055411">
    <property type="entry name" value="LRR_FXL15/At3g58940/PEG3-like"/>
</dbReference>
<name>A0A1R3JZJ1_9ROSI</name>
<dbReference type="Pfam" id="PF23622">
    <property type="entry name" value="LRR_At1g61320_AtMIF1"/>
    <property type="match status" value="1"/>
</dbReference>
<dbReference type="InterPro" id="IPR053772">
    <property type="entry name" value="At1g61320/At1g61330-like"/>
</dbReference>
<evidence type="ECO:0000259" key="2">
    <source>
        <dbReference type="Pfam" id="PF24758"/>
    </source>
</evidence>
<evidence type="ECO:0000313" key="3">
    <source>
        <dbReference type="EMBL" id="OMP00138.1"/>
    </source>
</evidence>
<dbReference type="Proteomes" id="UP000187203">
    <property type="component" value="Unassembled WGS sequence"/>
</dbReference>
<dbReference type="OrthoDB" id="1901752at2759"/>
<dbReference type="Gene3D" id="3.80.10.10">
    <property type="entry name" value="Ribonuclease Inhibitor"/>
    <property type="match status" value="1"/>
</dbReference>
<evidence type="ECO:0000259" key="1">
    <source>
        <dbReference type="Pfam" id="PF23622"/>
    </source>
</evidence>
<protein>
    <submittedName>
        <fullName evidence="3">Uncharacterized protein</fullName>
    </submittedName>
</protein>
<dbReference type="PANTHER" id="PTHR34145:SF28">
    <property type="entry name" value="F-BOX DOMAIN-CONTAINING PROTEIN"/>
    <property type="match status" value="1"/>
</dbReference>
<dbReference type="Pfam" id="PF24758">
    <property type="entry name" value="LRR_At5g56370"/>
    <property type="match status" value="1"/>
</dbReference>
<feature type="domain" description="At1g61320/AtMIF1 LRR" evidence="1">
    <location>
        <begin position="266"/>
        <end position="351"/>
    </location>
</feature>
<keyword evidence="4" id="KW-1185">Reference proteome</keyword>
<comment type="caution">
    <text evidence="3">The sequence shown here is derived from an EMBL/GenBank/DDBJ whole genome shotgun (WGS) entry which is preliminary data.</text>
</comment>
<feature type="domain" description="F-box/LRR-repeat protein 15/At3g58940/PEG3-like LRR" evidence="2">
    <location>
        <begin position="106"/>
        <end position="251"/>
    </location>
</feature>
<organism evidence="3 4">
    <name type="scientific">Corchorus olitorius</name>
    <dbReference type="NCBI Taxonomy" id="93759"/>
    <lineage>
        <taxon>Eukaryota</taxon>
        <taxon>Viridiplantae</taxon>
        <taxon>Streptophyta</taxon>
        <taxon>Embryophyta</taxon>
        <taxon>Tracheophyta</taxon>
        <taxon>Spermatophyta</taxon>
        <taxon>Magnoliopsida</taxon>
        <taxon>eudicotyledons</taxon>
        <taxon>Gunneridae</taxon>
        <taxon>Pentapetalae</taxon>
        <taxon>rosids</taxon>
        <taxon>malvids</taxon>
        <taxon>Malvales</taxon>
        <taxon>Malvaceae</taxon>
        <taxon>Grewioideae</taxon>
        <taxon>Apeibeae</taxon>
        <taxon>Corchorus</taxon>
    </lineage>
</organism>
<dbReference type="InterPro" id="IPR055357">
    <property type="entry name" value="LRR_At1g61320_AtMIF1"/>
</dbReference>
<dbReference type="AlphaFoldDB" id="A0A1R3JZJ1"/>
<dbReference type="SUPFAM" id="SSF52047">
    <property type="entry name" value="RNI-like"/>
    <property type="match status" value="1"/>
</dbReference>
<dbReference type="PANTHER" id="PTHR34145">
    <property type="entry name" value="OS02G0105600 PROTEIN"/>
    <property type="match status" value="1"/>
</dbReference>
<evidence type="ECO:0000313" key="4">
    <source>
        <dbReference type="Proteomes" id="UP000187203"/>
    </source>
</evidence>
<gene>
    <name evidence="3" type="ORF">COLO4_12879</name>
</gene>
<dbReference type="InterPro" id="IPR032675">
    <property type="entry name" value="LRR_dom_sf"/>
</dbReference>
<reference evidence="4" key="1">
    <citation type="submission" date="2013-09" db="EMBL/GenBank/DDBJ databases">
        <title>Corchorus olitorius genome sequencing.</title>
        <authorList>
            <person name="Alam M."/>
            <person name="Haque M.S."/>
            <person name="Islam M.S."/>
            <person name="Emdad E.M."/>
            <person name="Islam M.M."/>
            <person name="Ahmed B."/>
            <person name="Halim A."/>
            <person name="Hossen Q.M.M."/>
            <person name="Hossain M.Z."/>
            <person name="Ahmed R."/>
            <person name="Khan M.M."/>
            <person name="Islam R."/>
            <person name="Rashid M.M."/>
            <person name="Khan S.A."/>
            <person name="Rahman M.S."/>
            <person name="Alam M."/>
            <person name="Yahiya A.S."/>
            <person name="Khan M.S."/>
            <person name="Azam M.S."/>
            <person name="Haque T."/>
            <person name="Lashkar M.Z.H."/>
            <person name="Akhand A.I."/>
            <person name="Morshed G."/>
            <person name="Roy S."/>
            <person name="Uddin K.S."/>
            <person name="Rabeya T."/>
            <person name="Hossain A.S."/>
            <person name="Chowdhury A."/>
            <person name="Snigdha A.R."/>
            <person name="Mortoza M.S."/>
            <person name="Matin S.A."/>
            <person name="Hoque S.M.E."/>
            <person name="Islam M.K."/>
            <person name="Roy D.K."/>
            <person name="Haider R."/>
            <person name="Moosa M.M."/>
            <person name="Elias S.M."/>
            <person name="Hasan A.M."/>
            <person name="Jahan S."/>
            <person name="Shafiuddin M."/>
            <person name="Mahmood N."/>
            <person name="Shommy N.S."/>
        </authorList>
    </citation>
    <scope>NUCLEOTIDE SEQUENCE [LARGE SCALE GENOMIC DNA]</scope>
    <source>
        <strain evidence="4">cv. O-4</strain>
    </source>
</reference>
<sequence>MSYLSTKEIAQTNLLSKTWKNNLRPSFPVLAFNHELFAAKGESEPYWYLRRTHWGRPEKYTQSMDDFTRHVNATLVNFCECEANLKMLKFELYIGIYYNNYWSGLVDKWIKLALENHVGDLELGFWLFERGLYPLPETIFFATSLTRLSLRRCKLNHPNPNNAAAPFNFQSLEILTLMEVCLDELMIHKLTSDSPMLNYIAIWDCKGFKHCHLAKLERLKTLVINLRLTFPLGQVLNSIEVEEAPNLEYCTIDCTNMVGPSSISSLFNCNRMRELSLSGNLITDQVFDSLFSKIFPLLEEFKLENSNILRRINISSQRLKQLKIHNCQGLEAIHIDTPNLHGFLYSGNLVPIASIKAPCPGKFTAIMERRVNTLWYLNLKKLLMGNSKHEELLTSRILLREHSYNSYEFRQSSPSPPCEIQKLTLGVFKIPESEYGAVLDAHLSICYPKTLCLFINGARVHGVNGVQVQRADGFCMFLYQILSRREAYRCDCSYVHCWRHYLKRMTRITIIKSQSPREEVLVLEGDALMNAGPDHLKGKIVYFDLEWCF</sequence>
<dbReference type="EMBL" id="AWUE01014978">
    <property type="protein sequence ID" value="OMP00138.1"/>
    <property type="molecule type" value="Genomic_DNA"/>
</dbReference>
<proteinExistence type="predicted"/>